<protein>
    <submittedName>
        <fullName evidence="6">X-Pro aminopeptidase</fullName>
    </submittedName>
</protein>
<dbReference type="PANTHER" id="PTHR46112">
    <property type="entry name" value="AMINOPEPTIDASE"/>
    <property type="match status" value="1"/>
</dbReference>
<dbReference type="Gene3D" id="3.40.350.10">
    <property type="entry name" value="Creatinase/prolidase N-terminal domain"/>
    <property type="match status" value="1"/>
</dbReference>
<keyword evidence="7" id="KW-1185">Reference proteome</keyword>
<dbReference type="InterPro" id="IPR029149">
    <property type="entry name" value="Creatin/AminoP/Spt16_N"/>
</dbReference>
<dbReference type="InterPro" id="IPR001714">
    <property type="entry name" value="Pept_M24_MAP"/>
</dbReference>
<dbReference type="AlphaFoldDB" id="I0EM26"/>
<dbReference type="SUPFAM" id="SSF55920">
    <property type="entry name" value="Creatinase/aminopeptidase"/>
    <property type="match status" value="1"/>
</dbReference>
<dbReference type="GO" id="GO:0006508">
    <property type="term" value="P:proteolysis"/>
    <property type="evidence" value="ECO:0007669"/>
    <property type="project" value="UniProtKB-KW"/>
</dbReference>
<dbReference type="InterPro" id="IPR050659">
    <property type="entry name" value="Peptidase_M24B"/>
</dbReference>
<dbReference type="eggNOG" id="COG0006">
    <property type="taxonomic scope" value="Bacteria"/>
</dbReference>
<dbReference type="PROSITE" id="PS00491">
    <property type="entry name" value="PROLINE_PEPTIDASE"/>
    <property type="match status" value="1"/>
</dbReference>
<sequence length="360" mass="41390">MSQLNQESNQSHFTLDENAMFFECAYSCDNALFLQLEERAFFITDSRYTQEARENIKPKDGKSVEVIETSDLVSKALELIQKSSVKKLFFDPNFVNLQTYKRLESVINGKVILEGIVNYHRQKRIIKTSHELELLKKSQALNVEAFDNFAKYVKTIFGQEKSLSECFLQHKVKDFLTRDGLYNLSFEPILAFNANASKPHALPSAKDFLNNEDSFLLDMGIKYERYCSDRTRTAFFDSKNFNFQKEQTFKDKEHQKIYDIVKKAQENAITNIRAGMTGKEADNLARKVIEEQGYGKYFTHSTGHGIGLDIHELPFISPRSETILEEGMVFSIEPGIYIPGFFGVRIEDLVVIKNSKAEVI</sequence>
<dbReference type="Proteomes" id="UP000005010">
    <property type="component" value="Chromosome"/>
</dbReference>
<proteinExistence type="predicted"/>
<keyword evidence="6" id="KW-0031">Aminopeptidase</keyword>
<evidence type="ECO:0000256" key="3">
    <source>
        <dbReference type="ARBA" id="ARBA00022801"/>
    </source>
</evidence>
<keyword evidence="4" id="KW-0482">Metalloprotease</keyword>
<gene>
    <name evidence="6" type="ordered locus">HCW_03580</name>
</gene>
<dbReference type="Pfam" id="PF00557">
    <property type="entry name" value="Peptidase_M24"/>
    <property type="match status" value="1"/>
</dbReference>
<dbReference type="GO" id="GO:0008235">
    <property type="term" value="F:metalloexopeptidase activity"/>
    <property type="evidence" value="ECO:0007669"/>
    <property type="project" value="UniProtKB-ARBA"/>
</dbReference>
<dbReference type="HOGENOM" id="CLU_017266_4_0_7"/>
<organism evidence="6 7">
    <name type="scientific">Helicobacter cetorum (strain ATCC BAA-429 / MIT 00-7128)</name>
    <dbReference type="NCBI Taxonomy" id="182217"/>
    <lineage>
        <taxon>Bacteria</taxon>
        <taxon>Pseudomonadati</taxon>
        <taxon>Campylobacterota</taxon>
        <taxon>Epsilonproteobacteria</taxon>
        <taxon>Campylobacterales</taxon>
        <taxon>Helicobacteraceae</taxon>
        <taxon>Helicobacter</taxon>
    </lineage>
</organism>
<dbReference type="InterPro" id="IPR001131">
    <property type="entry name" value="Peptidase_M24B_aminopep-P_CS"/>
</dbReference>
<dbReference type="KEGG" id="hce:HCW_03580"/>
<dbReference type="PANTHER" id="PTHR46112:SF3">
    <property type="entry name" value="AMINOPEPTIDASE YPDF"/>
    <property type="match status" value="1"/>
</dbReference>
<accession>I0EM26</accession>
<dbReference type="GO" id="GO:0004177">
    <property type="term" value="F:aminopeptidase activity"/>
    <property type="evidence" value="ECO:0007669"/>
    <property type="project" value="UniProtKB-KW"/>
</dbReference>
<dbReference type="PATRIC" id="fig|182217.3.peg.766"/>
<dbReference type="InterPro" id="IPR036005">
    <property type="entry name" value="Creatinase/aminopeptidase-like"/>
</dbReference>
<evidence type="ECO:0000313" key="7">
    <source>
        <dbReference type="Proteomes" id="UP000005010"/>
    </source>
</evidence>
<evidence type="ECO:0000256" key="1">
    <source>
        <dbReference type="ARBA" id="ARBA00022670"/>
    </source>
</evidence>
<evidence type="ECO:0000313" key="6">
    <source>
        <dbReference type="EMBL" id="AFI03995.1"/>
    </source>
</evidence>
<dbReference type="Gene3D" id="3.90.230.10">
    <property type="entry name" value="Creatinase/methionine aminopeptidase superfamily"/>
    <property type="match status" value="1"/>
</dbReference>
<dbReference type="GO" id="GO:0046872">
    <property type="term" value="F:metal ion binding"/>
    <property type="evidence" value="ECO:0007669"/>
    <property type="project" value="UniProtKB-KW"/>
</dbReference>
<dbReference type="RefSeq" id="WP_014660865.1">
    <property type="nucleotide sequence ID" value="NC_017737.1"/>
</dbReference>
<dbReference type="EMBL" id="CP003479">
    <property type="protein sequence ID" value="AFI03995.1"/>
    <property type="molecule type" value="Genomic_DNA"/>
</dbReference>
<keyword evidence="1" id="KW-0645">Protease</keyword>
<dbReference type="InterPro" id="IPR000994">
    <property type="entry name" value="Pept_M24"/>
</dbReference>
<feature type="domain" description="Peptidase M24" evidence="5">
    <location>
        <begin position="133"/>
        <end position="353"/>
    </location>
</feature>
<evidence type="ECO:0000256" key="2">
    <source>
        <dbReference type="ARBA" id="ARBA00022723"/>
    </source>
</evidence>
<keyword evidence="3" id="KW-0378">Hydrolase</keyword>
<dbReference type="CDD" id="cd01092">
    <property type="entry name" value="APP-like"/>
    <property type="match status" value="1"/>
</dbReference>
<dbReference type="SUPFAM" id="SSF53092">
    <property type="entry name" value="Creatinase/prolidase N-terminal domain"/>
    <property type="match status" value="1"/>
</dbReference>
<name>I0EM26_HELC0</name>
<dbReference type="PRINTS" id="PR00599">
    <property type="entry name" value="MAPEPTIDASE"/>
</dbReference>
<dbReference type="STRING" id="182217.HCW_03580"/>
<keyword evidence="2" id="KW-0479">Metal-binding</keyword>
<evidence type="ECO:0000256" key="4">
    <source>
        <dbReference type="ARBA" id="ARBA00023049"/>
    </source>
</evidence>
<reference evidence="7" key="1">
    <citation type="submission" date="2012-04" db="EMBL/GenBank/DDBJ databases">
        <title>Complete genome sequence of Helicobacter cetorum strain MIT 00-7128.</title>
        <authorList>
            <person name="Kersulyte D."/>
            <person name="Berg D.E."/>
        </authorList>
    </citation>
    <scope>NUCLEOTIDE SEQUENCE [LARGE SCALE GENOMIC DNA]</scope>
    <source>
        <strain evidence="7">MIT 00-7128</strain>
    </source>
</reference>
<evidence type="ECO:0000259" key="5">
    <source>
        <dbReference type="Pfam" id="PF00557"/>
    </source>
</evidence>